<comment type="caution">
    <text evidence="1">The sequence shown here is derived from an EMBL/GenBank/DDBJ whole genome shotgun (WGS) entry which is preliminary data.</text>
</comment>
<dbReference type="Proteomes" id="UP001630127">
    <property type="component" value="Unassembled WGS sequence"/>
</dbReference>
<dbReference type="AlphaFoldDB" id="A0ABD2ZS22"/>
<organism evidence="1 2">
    <name type="scientific">Cinchona calisaya</name>
    <dbReference type="NCBI Taxonomy" id="153742"/>
    <lineage>
        <taxon>Eukaryota</taxon>
        <taxon>Viridiplantae</taxon>
        <taxon>Streptophyta</taxon>
        <taxon>Embryophyta</taxon>
        <taxon>Tracheophyta</taxon>
        <taxon>Spermatophyta</taxon>
        <taxon>Magnoliopsida</taxon>
        <taxon>eudicotyledons</taxon>
        <taxon>Gunneridae</taxon>
        <taxon>Pentapetalae</taxon>
        <taxon>asterids</taxon>
        <taxon>lamiids</taxon>
        <taxon>Gentianales</taxon>
        <taxon>Rubiaceae</taxon>
        <taxon>Cinchonoideae</taxon>
        <taxon>Cinchoneae</taxon>
        <taxon>Cinchona</taxon>
    </lineage>
</organism>
<sequence>MKCNAVVANKLMLSLKLDGILVLAKGLSGRLGIWWTNDLSVPLIGFNDKFIDVAVEYLIEVRPGESQGTMENWRGAKHTWQDRHEGEICASARLNRACGNRGWDCLFPDTSVHHVNVRNSDHVDININIMGDQSRILNKHIKRIFRIGLTRWSRYSFGHITRQAEMLRKWIEEVQKDGEREEPGVLNGWIEELESLLDKEDEMWRQRGKAHRIYEDRCIPKPKCFRVASRSDLIPRDAKVSFLNDQDRKSWKVDTECLMCGKGEEDLDHAIYLCQYAKALWKRIGLWGAVKERKQGKGELWTQFLLLELDREARN</sequence>
<evidence type="ECO:0000313" key="2">
    <source>
        <dbReference type="Proteomes" id="UP001630127"/>
    </source>
</evidence>
<evidence type="ECO:0000313" key="1">
    <source>
        <dbReference type="EMBL" id="KAL3522234.1"/>
    </source>
</evidence>
<name>A0ABD2ZS22_9GENT</name>
<proteinExistence type="predicted"/>
<dbReference type="EMBL" id="JBJUIK010000007">
    <property type="protein sequence ID" value="KAL3522234.1"/>
    <property type="molecule type" value="Genomic_DNA"/>
</dbReference>
<protein>
    <recommendedName>
        <fullName evidence="3">Reverse transcriptase zinc-binding domain-containing protein</fullName>
    </recommendedName>
</protein>
<evidence type="ECO:0008006" key="3">
    <source>
        <dbReference type="Google" id="ProtNLM"/>
    </source>
</evidence>
<keyword evidence="2" id="KW-1185">Reference proteome</keyword>
<gene>
    <name evidence="1" type="ORF">ACH5RR_015068</name>
</gene>
<reference evidence="1 2" key="1">
    <citation type="submission" date="2024-11" db="EMBL/GenBank/DDBJ databases">
        <title>A near-complete genome assembly of Cinchona calisaya.</title>
        <authorList>
            <person name="Lian D.C."/>
            <person name="Zhao X.W."/>
            <person name="Wei L."/>
        </authorList>
    </citation>
    <scope>NUCLEOTIDE SEQUENCE [LARGE SCALE GENOMIC DNA]</scope>
    <source>
        <tissue evidence="1">Nenye</tissue>
    </source>
</reference>
<accession>A0ABD2ZS22</accession>